<comment type="caution">
    <text evidence="2">The sequence shown here is derived from an EMBL/GenBank/DDBJ whole genome shotgun (WGS) entry which is preliminary data.</text>
</comment>
<dbReference type="InterPro" id="IPR011083">
    <property type="entry name" value="Phage_tail_collar_dom"/>
</dbReference>
<sequence length="199" mass="20820">MSADPYLGEIILVPYNFVPRGWAACNGQLLPIAQNQALFSLLGTTYGGNGVSNFALPNLGGRFALGVNSNFQIGQTAGSQTTTLTLNNLPAHNHLIAAQNINSTVSLTPQASGLGGSSSDPSNAVWANANDSSTGSVYDTFTQSTNSLVNMKTVAGTAQVSLPQQTTSFTGANQPVDITNPYLALYYIISLEGIYPSRQ</sequence>
<evidence type="ECO:0000259" key="1">
    <source>
        <dbReference type="Pfam" id="PF07484"/>
    </source>
</evidence>
<feature type="domain" description="Phage tail collar" evidence="1">
    <location>
        <begin position="8"/>
        <end position="63"/>
    </location>
</feature>
<dbReference type="RefSeq" id="WP_016541151.1">
    <property type="nucleotide sequence ID" value="NZ_ASQH01000007.1"/>
</dbReference>
<proteinExistence type="predicted"/>
<dbReference type="SUPFAM" id="SSF88874">
    <property type="entry name" value="Receptor-binding domain of short tail fibre protein gp12"/>
    <property type="match status" value="1"/>
</dbReference>
<dbReference type="GeneID" id="99059817"/>
<dbReference type="InterPro" id="IPR037053">
    <property type="entry name" value="Phage_tail_collar_dom_sf"/>
</dbReference>
<keyword evidence="3" id="KW-1185">Reference proteome</keyword>
<organism evidence="2 3">
    <name type="scientific">Acinetobacter gyllenbergii CIP 110306 = MTCC 11365</name>
    <dbReference type="NCBI Taxonomy" id="1217657"/>
    <lineage>
        <taxon>Bacteria</taxon>
        <taxon>Pseudomonadati</taxon>
        <taxon>Pseudomonadota</taxon>
        <taxon>Gammaproteobacteria</taxon>
        <taxon>Moraxellales</taxon>
        <taxon>Moraxellaceae</taxon>
        <taxon>Acinetobacter</taxon>
    </lineage>
</organism>
<dbReference type="EMBL" id="ATGG01000016">
    <property type="protein sequence ID" value="EPF80410.1"/>
    <property type="molecule type" value="Genomic_DNA"/>
</dbReference>
<dbReference type="Proteomes" id="UP000014523">
    <property type="component" value="Unassembled WGS sequence"/>
</dbReference>
<protein>
    <recommendedName>
        <fullName evidence="1">Phage tail collar domain-containing protein</fullName>
    </recommendedName>
</protein>
<evidence type="ECO:0000313" key="2">
    <source>
        <dbReference type="EMBL" id="EPF80410.1"/>
    </source>
</evidence>
<name>A0A829HHC9_9GAMM</name>
<dbReference type="Gene3D" id="3.90.1340.10">
    <property type="entry name" value="Phage tail collar domain"/>
    <property type="match status" value="1"/>
</dbReference>
<evidence type="ECO:0000313" key="3">
    <source>
        <dbReference type="Proteomes" id="UP000014523"/>
    </source>
</evidence>
<dbReference type="AlphaFoldDB" id="A0A829HHC9"/>
<dbReference type="Pfam" id="PF07484">
    <property type="entry name" value="Collar"/>
    <property type="match status" value="1"/>
</dbReference>
<accession>A0A829HHC9</accession>
<gene>
    <name evidence="2" type="ORF">F957_02070</name>
</gene>
<reference evidence="2 3" key="1">
    <citation type="submission" date="2013-06" db="EMBL/GenBank/DDBJ databases">
        <title>The Genome Sequence of Acinetobacter gyllenbergii CIP 110306.</title>
        <authorList>
            <consortium name="The Broad Institute Genome Sequencing Platform"/>
            <consortium name="The Broad Institute Genome Sequencing Center for Infectious Disease"/>
            <person name="Cerqueira G."/>
            <person name="Feldgarden M."/>
            <person name="Courvalin P."/>
            <person name="Perichon B."/>
            <person name="Grillot-Courvalin C."/>
            <person name="Clermont D."/>
            <person name="Rocha E."/>
            <person name="Yoon E.-J."/>
            <person name="Nemec A."/>
            <person name="Young S.K."/>
            <person name="Zeng Q."/>
            <person name="Gargeya S."/>
            <person name="Fitzgerald M."/>
            <person name="Abouelleil A."/>
            <person name="Alvarado L."/>
            <person name="Berlin A.M."/>
            <person name="Chapman S.B."/>
            <person name="Dewar J."/>
            <person name="Goldberg J."/>
            <person name="Griggs A."/>
            <person name="Gujja S."/>
            <person name="Hansen M."/>
            <person name="Howarth C."/>
            <person name="Imamovic A."/>
            <person name="Larimer J."/>
            <person name="McCowan C."/>
            <person name="Murphy C."/>
            <person name="Pearson M."/>
            <person name="Priest M."/>
            <person name="Roberts A."/>
            <person name="Saif S."/>
            <person name="Shea T."/>
            <person name="Sykes S."/>
            <person name="Wortman J."/>
            <person name="Nusbaum C."/>
            <person name="Birren B."/>
        </authorList>
    </citation>
    <scope>NUCLEOTIDE SEQUENCE [LARGE SCALE GENOMIC DNA]</scope>
    <source>
        <strain evidence="2 3">CIP 110306</strain>
    </source>
</reference>